<proteinExistence type="predicted"/>
<feature type="compositionally biased region" description="Basic and acidic residues" evidence="1">
    <location>
        <begin position="12"/>
        <end position="40"/>
    </location>
</feature>
<sequence>GRLFPGHHPAHDHRAGVAEPHHPDAGRHADPVAGRLRPDLRAGALRHPHHAADRAAPQQVMGPEAWGVRRSSPSSSSSSSIPEARGLQAGI</sequence>
<feature type="non-terminal residue" evidence="2">
    <location>
        <position position="1"/>
    </location>
</feature>
<organism evidence="2">
    <name type="scientific">uncultured Craurococcus sp</name>
    <dbReference type="NCBI Taxonomy" id="1135998"/>
    <lineage>
        <taxon>Bacteria</taxon>
        <taxon>Pseudomonadati</taxon>
        <taxon>Pseudomonadota</taxon>
        <taxon>Alphaproteobacteria</taxon>
        <taxon>Acetobacterales</taxon>
        <taxon>Acetobacteraceae</taxon>
        <taxon>Craurococcus</taxon>
        <taxon>environmental samples</taxon>
    </lineage>
</organism>
<reference evidence="2" key="1">
    <citation type="submission" date="2020-02" db="EMBL/GenBank/DDBJ databases">
        <authorList>
            <person name="Meier V. D."/>
        </authorList>
    </citation>
    <scope>NUCLEOTIDE SEQUENCE</scope>
    <source>
        <strain evidence="2">AVDCRST_MAG27</strain>
    </source>
</reference>
<dbReference type="AlphaFoldDB" id="A0A6J4HFC3"/>
<feature type="compositionally biased region" description="Low complexity" evidence="1">
    <location>
        <begin position="71"/>
        <end position="80"/>
    </location>
</feature>
<dbReference type="EMBL" id="CADCTD010000012">
    <property type="protein sequence ID" value="CAA9221710.1"/>
    <property type="molecule type" value="Genomic_DNA"/>
</dbReference>
<evidence type="ECO:0000313" key="2">
    <source>
        <dbReference type="EMBL" id="CAA9221710.1"/>
    </source>
</evidence>
<feature type="non-terminal residue" evidence="2">
    <location>
        <position position="91"/>
    </location>
</feature>
<gene>
    <name evidence="2" type="ORF">AVDCRST_MAG27-530</name>
</gene>
<evidence type="ECO:0000256" key="1">
    <source>
        <dbReference type="SAM" id="MobiDB-lite"/>
    </source>
</evidence>
<protein>
    <submittedName>
        <fullName evidence="2">Uncharacterized protein</fullName>
    </submittedName>
</protein>
<feature type="region of interest" description="Disordered" evidence="1">
    <location>
        <begin position="1"/>
        <end position="91"/>
    </location>
</feature>
<name>A0A6J4HFC3_9PROT</name>
<accession>A0A6J4HFC3</accession>